<dbReference type="EMBL" id="CP158568">
    <property type="protein sequence ID" value="XBY44921.1"/>
    <property type="molecule type" value="Genomic_DNA"/>
</dbReference>
<proteinExistence type="predicted"/>
<gene>
    <name evidence="1" type="ORF">ABS361_01045</name>
</gene>
<evidence type="ECO:0000313" key="1">
    <source>
        <dbReference type="EMBL" id="XBY44921.1"/>
    </source>
</evidence>
<reference evidence="1" key="1">
    <citation type="submission" date="2024-06" db="EMBL/GenBank/DDBJ databases">
        <title>Methylostella associata gen. nov., sp. nov., a novel Ancalomicrobiaceae-affiliated facultatively methylotrophic bacteria that feed on methanotrophs of the genus Methylococcus.</title>
        <authorList>
            <person name="Saltykova V."/>
            <person name="Danilova O.V."/>
            <person name="Oshkin I.Y."/>
            <person name="Belova S.E."/>
            <person name="Pimenov N.V."/>
            <person name="Dedysh S.N."/>
        </authorList>
    </citation>
    <scope>NUCLEOTIDE SEQUENCE</scope>
    <source>
        <strain evidence="1">S20</strain>
    </source>
</reference>
<organism evidence="1">
    <name type="scientific">Methyloraptor flagellatus</name>
    <dbReference type="NCBI Taxonomy" id="3162530"/>
    <lineage>
        <taxon>Bacteria</taxon>
        <taxon>Pseudomonadati</taxon>
        <taxon>Pseudomonadota</taxon>
        <taxon>Alphaproteobacteria</taxon>
        <taxon>Hyphomicrobiales</taxon>
        <taxon>Ancalomicrobiaceae</taxon>
        <taxon>Methyloraptor</taxon>
    </lineage>
</organism>
<dbReference type="KEGG" id="mflg:ABS361_01045"/>
<name>A0AAU7XAQ4_9HYPH</name>
<accession>A0AAU7XAQ4</accession>
<protein>
    <submittedName>
        <fullName evidence="1">Uncharacterized protein</fullName>
    </submittedName>
</protein>
<dbReference type="AlphaFoldDB" id="A0AAU7XAQ4"/>
<dbReference type="RefSeq" id="WP_407050013.1">
    <property type="nucleotide sequence ID" value="NZ_CP158568.1"/>
</dbReference>
<sequence length="104" mass="12445">MADIVFEAIGSDIEEIANTISDMTERAYTARDNDYYHVYFSWDTEEYYAGINLIENKTYYDEIGLNFPEYKFAQFLVFSHSDEETEKFFRVLELRSDMFKKLKP</sequence>